<dbReference type="RefSeq" id="WP_126611521.1">
    <property type="nucleotide sequence ID" value="NZ_CP034562.1"/>
</dbReference>
<feature type="domain" description="Putative auto-transporter adhesin head GIN" evidence="1">
    <location>
        <begin position="40"/>
        <end position="142"/>
    </location>
</feature>
<sequence>MIIKLQIKTLLLFVLSMLFFGCSEEAKGPIEGQEITTDSFEGVELKVAGNVEIVYGEQQSVRVEAQQNVLDNLTTNVRNNVMEIDLSKSMSNYTLNVYITTPLLNVANVSGSGTIKFENPKSENLSIALSGSGNIEGKDLETVSRVINIATSGSGKIVLSEIQTSSITTMLSGSGSIELSGSTVSIIDQKSGSGNLEGFNLTTENANVTISGSGNTSITCITKLDVGIAGSGSVFYKGTPEINTSISGSGRVESAN</sequence>
<dbReference type="Proteomes" id="UP000267268">
    <property type="component" value="Chromosome 1"/>
</dbReference>
<evidence type="ECO:0000313" key="2">
    <source>
        <dbReference type="EMBL" id="AZQ61246.1"/>
    </source>
</evidence>
<dbReference type="Gene3D" id="2.160.20.120">
    <property type="match status" value="1"/>
</dbReference>
<evidence type="ECO:0000313" key="3">
    <source>
        <dbReference type="Proteomes" id="UP000267268"/>
    </source>
</evidence>
<reference evidence="2 3" key="1">
    <citation type="submission" date="2018-12" db="EMBL/GenBank/DDBJ databases">
        <title>Flammeovirga pectinis sp. nov., isolated from the gut of the Korean scallop, Patinopecten yessoensis.</title>
        <authorList>
            <person name="Bae J.-W."/>
            <person name="Jeong Y.-S."/>
            <person name="Kang W."/>
        </authorList>
    </citation>
    <scope>NUCLEOTIDE SEQUENCE [LARGE SCALE GENOMIC DNA]</scope>
    <source>
        <strain evidence="2 3">L12M1</strain>
    </source>
</reference>
<dbReference type="InterPro" id="IPR021255">
    <property type="entry name" value="DUF2807"/>
</dbReference>
<evidence type="ECO:0000259" key="1">
    <source>
        <dbReference type="Pfam" id="PF10988"/>
    </source>
</evidence>
<dbReference type="EMBL" id="CP034562">
    <property type="protein sequence ID" value="AZQ61246.1"/>
    <property type="molecule type" value="Genomic_DNA"/>
</dbReference>
<dbReference type="OrthoDB" id="1442792at2"/>
<dbReference type="PANTHER" id="PTHR39200:SF1">
    <property type="entry name" value="AUTO-TRANSPORTER ADHESIN HEAD GIN DOMAIN-CONTAINING PROTEIN-RELATED"/>
    <property type="match status" value="1"/>
</dbReference>
<protein>
    <submittedName>
        <fullName evidence="2">DUF2807 domain-containing protein</fullName>
    </submittedName>
</protein>
<dbReference type="PANTHER" id="PTHR39200">
    <property type="entry name" value="HYPOTHETICAL EXPORTED PROTEIN"/>
    <property type="match status" value="1"/>
</dbReference>
<dbReference type="AlphaFoldDB" id="A0A3Q9FJS6"/>
<accession>A0A3Q9FJS6</accession>
<gene>
    <name evidence="2" type="ORF">EI427_03125</name>
</gene>
<name>A0A3Q9FJS6_9BACT</name>
<feature type="domain" description="Putative auto-transporter adhesin head GIN" evidence="1">
    <location>
        <begin position="145"/>
        <end position="240"/>
    </location>
</feature>
<organism evidence="2 3">
    <name type="scientific">Flammeovirga pectinis</name>
    <dbReference type="NCBI Taxonomy" id="2494373"/>
    <lineage>
        <taxon>Bacteria</taxon>
        <taxon>Pseudomonadati</taxon>
        <taxon>Bacteroidota</taxon>
        <taxon>Cytophagia</taxon>
        <taxon>Cytophagales</taxon>
        <taxon>Flammeovirgaceae</taxon>
        <taxon>Flammeovirga</taxon>
    </lineage>
</organism>
<dbReference type="KEGG" id="fll:EI427_03125"/>
<dbReference type="Pfam" id="PF10988">
    <property type="entry name" value="DUF2807"/>
    <property type="match status" value="2"/>
</dbReference>
<keyword evidence="3" id="KW-1185">Reference proteome</keyword>
<dbReference type="PROSITE" id="PS51257">
    <property type="entry name" value="PROKAR_LIPOPROTEIN"/>
    <property type="match status" value="1"/>
</dbReference>
<proteinExistence type="predicted"/>